<keyword evidence="11" id="KW-1185">Reference proteome</keyword>
<keyword evidence="5 10" id="KW-0418">Kinase</keyword>
<evidence type="ECO:0000313" key="10">
    <source>
        <dbReference type="EMBL" id="KAK2955427.1"/>
    </source>
</evidence>
<comment type="catalytic activity">
    <reaction evidence="8">
        <text>L-seryl-[protein] + ATP = O-phospho-L-seryl-[protein] + ADP + H(+)</text>
        <dbReference type="Rhea" id="RHEA:17989"/>
        <dbReference type="Rhea" id="RHEA-COMP:9863"/>
        <dbReference type="Rhea" id="RHEA-COMP:11604"/>
        <dbReference type="ChEBI" id="CHEBI:15378"/>
        <dbReference type="ChEBI" id="CHEBI:29999"/>
        <dbReference type="ChEBI" id="CHEBI:30616"/>
        <dbReference type="ChEBI" id="CHEBI:83421"/>
        <dbReference type="ChEBI" id="CHEBI:456216"/>
        <dbReference type="EC" id="2.7.11.1"/>
    </reaction>
</comment>
<name>A0ABQ9XVA9_9EUKA</name>
<dbReference type="Pfam" id="PF00069">
    <property type="entry name" value="Pkinase"/>
    <property type="match status" value="1"/>
</dbReference>
<reference evidence="10 11" key="1">
    <citation type="journal article" date="2022" name="bioRxiv">
        <title>Genomics of Preaxostyla Flagellates Illuminates Evolutionary Transitions and the Path Towards Mitochondrial Loss.</title>
        <authorList>
            <person name="Novak L.V.F."/>
            <person name="Treitli S.C."/>
            <person name="Pyrih J."/>
            <person name="Halakuc P."/>
            <person name="Pipaliya S.V."/>
            <person name="Vacek V."/>
            <person name="Brzon O."/>
            <person name="Soukal P."/>
            <person name="Eme L."/>
            <person name="Dacks J.B."/>
            <person name="Karnkowska A."/>
            <person name="Elias M."/>
            <person name="Hampl V."/>
        </authorList>
    </citation>
    <scope>NUCLEOTIDE SEQUENCE [LARGE SCALE GENOMIC DNA]</scope>
    <source>
        <strain evidence="10">NAU3</strain>
        <tissue evidence="10">Gut</tissue>
    </source>
</reference>
<dbReference type="Proteomes" id="UP001281761">
    <property type="component" value="Unassembled WGS sequence"/>
</dbReference>
<accession>A0ABQ9XVA9</accession>
<gene>
    <name evidence="10" type="ORF">BLNAU_9655</name>
</gene>
<dbReference type="Gene3D" id="1.10.510.10">
    <property type="entry name" value="Transferase(Phosphotransferase) domain 1"/>
    <property type="match status" value="1"/>
</dbReference>
<keyword evidence="6" id="KW-0067">ATP-binding</keyword>
<dbReference type="PANTHER" id="PTHR24361:SF433">
    <property type="entry name" value="PROTEIN KINASE DOMAIN-CONTAINING PROTEIN"/>
    <property type="match status" value="1"/>
</dbReference>
<evidence type="ECO:0000256" key="8">
    <source>
        <dbReference type="ARBA" id="ARBA00048679"/>
    </source>
</evidence>
<dbReference type="EC" id="2.7.11.1" evidence="1"/>
<protein>
    <recommendedName>
        <fullName evidence="1">non-specific serine/threonine protein kinase</fullName>
        <ecNumber evidence="1">2.7.11.1</ecNumber>
    </recommendedName>
</protein>
<keyword evidence="2 10" id="KW-0723">Serine/threonine-protein kinase</keyword>
<evidence type="ECO:0000313" key="11">
    <source>
        <dbReference type="Proteomes" id="UP001281761"/>
    </source>
</evidence>
<dbReference type="InterPro" id="IPR000719">
    <property type="entry name" value="Prot_kinase_dom"/>
</dbReference>
<organism evidence="10 11">
    <name type="scientific">Blattamonas nauphoetae</name>
    <dbReference type="NCBI Taxonomy" id="2049346"/>
    <lineage>
        <taxon>Eukaryota</taxon>
        <taxon>Metamonada</taxon>
        <taxon>Preaxostyla</taxon>
        <taxon>Oxymonadida</taxon>
        <taxon>Blattamonas</taxon>
    </lineage>
</organism>
<proteinExistence type="predicted"/>
<dbReference type="InterPro" id="IPR053235">
    <property type="entry name" value="Ser_Thr_kinase"/>
</dbReference>
<evidence type="ECO:0000256" key="3">
    <source>
        <dbReference type="ARBA" id="ARBA00022679"/>
    </source>
</evidence>
<dbReference type="EMBL" id="JARBJD010000067">
    <property type="protein sequence ID" value="KAK2955427.1"/>
    <property type="molecule type" value="Genomic_DNA"/>
</dbReference>
<dbReference type="CDD" id="cd00180">
    <property type="entry name" value="PKc"/>
    <property type="match status" value="1"/>
</dbReference>
<evidence type="ECO:0000256" key="5">
    <source>
        <dbReference type="ARBA" id="ARBA00022777"/>
    </source>
</evidence>
<feature type="domain" description="Protein kinase" evidence="9">
    <location>
        <begin position="3"/>
        <end position="264"/>
    </location>
</feature>
<dbReference type="PANTHER" id="PTHR24361">
    <property type="entry name" value="MITOGEN-ACTIVATED KINASE KINASE KINASE"/>
    <property type="match status" value="1"/>
</dbReference>
<evidence type="ECO:0000256" key="1">
    <source>
        <dbReference type="ARBA" id="ARBA00012513"/>
    </source>
</evidence>
<dbReference type="SMART" id="SM00220">
    <property type="entry name" value="S_TKc"/>
    <property type="match status" value="1"/>
</dbReference>
<evidence type="ECO:0000256" key="7">
    <source>
        <dbReference type="ARBA" id="ARBA00047899"/>
    </source>
</evidence>
<evidence type="ECO:0000256" key="2">
    <source>
        <dbReference type="ARBA" id="ARBA00022527"/>
    </source>
</evidence>
<evidence type="ECO:0000256" key="4">
    <source>
        <dbReference type="ARBA" id="ARBA00022741"/>
    </source>
</evidence>
<evidence type="ECO:0000256" key="6">
    <source>
        <dbReference type="ARBA" id="ARBA00022840"/>
    </source>
</evidence>
<comment type="catalytic activity">
    <reaction evidence="7">
        <text>L-threonyl-[protein] + ATP = O-phospho-L-threonyl-[protein] + ADP + H(+)</text>
        <dbReference type="Rhea" id="RHEA:46608"/>
        <dbReference type="Rhea" id="RHEA-COMP:11060"/>
        <dbReference type="Rhea" id="RHEA-COMP:11605"/>
        <dbReference type="ChEBI" id="CHEBI:15378"/>
        <dbReference type="ChEBI" id="CHEBI:30013"/>
        <dbReference type="ChEBI" id="CHEBI:30616"/>
        <dbReference type="ChEBI" id="CHEBI:61977"/>
        <dbReference type="ChEBI" id="CHEBI:456216"/>
        <dbReference type="EC" id="2.7.11.1"/>
    </reaction>
</comment>
<dbReference type="PROSITE" id="PS50011">
    <property type="entry name" value="PROTEIN_KINASE_DOM"/>
    <property type="match status" value="1"/>
</dbReference>
<comment type="caution">
    <text evidence="10">The sequence shown here is derived from an EMBL/GenBank/DDBJ whole genome shotgun (WGS) entry which is preliminary data.</text>
</comment>
<keyword evidence="4" id="KW-0547">Nucleotide-binding</keyword>
<sequence length="1308" mass="146395">MSDKFIRTLGQGRFGSVHEVSKTPSDKHFSMKILPFTSESDFKKNEHEISKLKNNQHRNVVEYVETIEGDNAHFVVLELCSHSLQDKLTENQKLGVKMDVVRVYRVMRDVLDGIAFLHSRGEIYGDLKGSNVLIGKDGIAKLGDFGGVVGTGTMKTSNSAECGTMQYWAPVFFKQTGNTGSQIGSLAGDMWAFGLLLLEMLTSRSWIVGGSSVEIQQSVLGFDIAPICESEGIVGDVQLLLSLLLSTNPSQRISSVDLIRSNRLQCVLGPETPLSRFVTKEHEETKTQLLKQNQATVDSFRDDLAIAHKEIKIAENVVFSLVEQFAELVSRHLPFLLRPTTRTVRLIDRLPRFDPLLSTAQNASSFNKAVLSHFVDEIEKDLTANPLNNSTDPILHHTLLFFHTLITASSDPVADITQFERLLSIIRDKAADHSVPCVVVGSVLSHFCMKHSKTLAIITSPQYLNFLFGHRPALNRDGTHIELNDGAQYALMNPFLSPFRTTKEEGSAVEECIICSKRSFMPWLVEVKSDLIESSRLIRPNPPITTRAQLNRFLPITASCPSDPTVCALLGDGPTHPADIELQHVTGLLSTLSSKSRDVDENQFQFVRLDTLVDTISALLIDGKEMADPHTIVRVSSHLISGNKKKAFITPELIQILQNHLSDRIDSASALSTHTSILRLLLLLLNSLDDDTLPLRSSLVSFFTNDFILSLLPDQHHFEGGTESETLRSNSSLFSSFFSLLINVLLVLLRHNPSFADHFPFSSIVQSLEGCVSAGPDKASLLILSHHLLEVLLSCSSHSTFLAILDSVNNCLFVSDRIWESTTAHFYDVEPDENEAAPSTHSPLVKHARQTVLKIEQHTNLVTRTFIHRIQNDTESPSLLSLLFTNSAQQEVLFRRQDTFGSAFNRSTLSAEQVAMDPFFPDIIEQFGHFEKLLNDSQQRPSLLLSGNLFLRLFDLFSWLATNSFSFDINLVALSKIQFLVSCLSLVNIDPSLVANRLIRFAHTQLNIFTQLPHLEQSIFRQPQNDERDRRQEMLLPFLNLSTVIAHHLPPISPNMSIQLLIPLVLLHNLTSLRETIRGIPNESIQNLFQIIEELSTTVDFDHFQEKQTITARIKGICDSLIAQQPTGTFAESSRFDIPFFSSFTFVCFLVDPDVFSAILHVFNCQLNRRDGMKESSLLTLPRSTLATSIDILLQLFMTPLIYSNTPTIAKSIALLKSVLPSDFRITKQSTFSRDAVKPLFDRLTSTEETRPAAEVFVRLISIPIIISFRPIVSTPCLELDTHALDFLQLFLQYYCSSTPNILKPTTF</sequence>
<dbReference type="InterPro" id="IPR011009">
    <property type="entry name" value="Kinase-like_dom_sf"/>
</dbReference>
<dbReference type="GO" id="GO:0004674">
    <property type="term" value="F:protein serine/threonine kinase activity"/>
    <property type="evidence" value="ECO:0007669"/>
    <property type="project" value="UniProtKB-KW"/>
</dbReference>
<evidence type="ECO:0000259" key="9">
    <source>
        <dbReference type="PROSITE" id="PS50011"/>
    </source>
</evidence>
<dbReference type="SUPFAM" id="SSF56112">
    <property type="entry name" value="Protein kinase-like (PK-like)"/>
    <property type="match status" value="1"/>
</dbReference>
<keyword evidence="3" id="KW-0808">Transferase</keyword>